<reference evidence="8" key="2">
    <citation type="submission" date="2022-10" db="EMBL/GenBank/DDBJ databases">
        <authorList>
            <consortium name="ENA_rothamsted_submissions"/>
            <consortium name="culmorum"/>
            <person name="King R."/>
        </authorList>
    </citation>
    <scope>NUCLEOTIDE SEQUENCE</scope>
</reference>
<accession>A0A9N9S6W7</accession>
<protein>
    <recommendedName>
        <fullName evidence="6">Carboxylic ester hydrolase</fullName>
        <ecNumber evidence="6">3.1.1.-</ecNumber>
    </recommendedName>
</protein>
<dbReference type="GO" id="GO:0052689">
    <property type="term" value="F:carboxylic ester hydrolase activity"/>
    <property type="evidence" value="ECO:0007669"/>
    <property type="project" value="UniProtKB-KW"/>
</dbReference>
<comment type="similarity">
    <text evidence="1 6">Belongs to the type-B carboxylesterase/lipase family.</text>
</comment>
<dbReference type="SUPFAM" id="SSF53474">
    <property type="entry name" value="alpha/beta-Hydrolases"/>
    <property type="match status" value="1"/>
</dbReference>
<dbReference type="InterPro" id="IPR029058">
    <property type="entry name" value="AB_hydrolase_fold"/>
</dbReference>
<name>A0A9N9S6W7_9DIPT</name>
<evidence type="ECO:0000256" key="3">
    <source>
        <dbReference type="ARBA" id="ARBA00022801"/>
    </source>
</evidence>
<feature type="chain" id="PRO_5040535713" description="Carboxylic ester hydrolase" evidence="6">
    <location>
        <begin position="21"/>
        <end position="578"/>
    </location>
</feature>
<gene>
    <name evidence="8" type="ORF">CHIRRI_LOCUS14497</name>
</gene>
<dbReference type="PANTHER" id="PTHR11559">
    <property type="entry name" value="CARBOXYLESTERASE"/>
    <property type="match status" value="1"/>
</dbReference>
<feature type="signal peptide" evidence="6">
    <location>
        <begin position="1"/>
        <end position="20"/>
    </location>
</feature>
<dbReference type="Gene3D" id="3.40.50.1820">
    <property type="entry name" value="alpha/beta hydrolase"/>
    <property type="match status" value="1"/>
</dbReference>
<dbReference type="EC" id="3.1.1.-" evidence="6"/>
<keyword evidence="4" id="KW-1015">Disulfide bond</keyword>
<keyword evidence="2" id="KW-0719">Serine esterase</keyword>
<feature type="domain" description="Carboxylesterase type B" evidence="7">
    <location>
        <begin position="21"/>
        <end position="530"/>
    </location>
</feature>
<dbReference type="EMBL" id="OU895880">
    <property type="protein sequence ID" value="CAG9811690.1"/>
    <property type="molecule type" value="Genomic_DNA"/>
</dbReference>
<dbReference type="InterPro" id="IPR019826">
    <property type="entry name" value="Carboxylesterase_B_AS"/>
</dbReference>
<evidence type="ECO:0000256" key="5">
    <source>
        <dbReference type="ARBA" id="ARBA00023180"/>
    </source>
</evidence>
<evidence type="ECO:0000256" key="6">
    <source>
        <dbReference type="RuleBase" id="RU361235"/>
    </source>
</evidence>
<dbReference type="AlphaFoldDB" id="A0A9N9S6W7"/>
<dbReference type="Pfam" id="PF00135">
    <property type="entry name" value="COesterase"/>
    <property type="match status" value="1"/>
</dbReference>
<evidence type="ECO:0000313" key="9">
    <source>
        <dbReference type="Proteomes" id="UP001153620"/>
    </source>
</evidence>
<evidence type="ECO:0000259" key="7">
    <source>
        <dbReference type="Pfam" id="PF00135"/>
    </source>
</evidence>
<evidence type="ECO:0000256" key="2">
    <source>
        <dbReference type="ARBA" id="ARBA00022487"/>
    </source>
</evidence>
<evidence type="ECO:0000313" key="8">
    <source>
        <dbReference type="EMBL" id="CAG9811690.1"/>
    </source>
</evidence>
<keyword evidence="9" id="KW-1185">Reference proteome</keyword>
<reference evidence="8" key="1">
    <citation type="submission" date="2022-01" db="EMBL/GenBank/DDBJ databases">
        <authorList>
            <person name="King R."/>
        </authorList>
    </citation>
    <scope>NUCLEOTIDE SEQUENCE</scope>
</reference>
<dbReference type="InterPro" id="IPR050309">
    <property type="entry name" value="Type-B_Carboxylest/Lipase"/>
</dbReference>
<dbReference type="Proteomes" id="UP001153620">
    <property type="component" value="Chromosome 4"/>
</dbReference>
<evidence type="ECO:0000256" key="1">
    <source>
        <dbReference type="ARBA" id="ARBA00005964"/>
    </source>
</evidence>
<keyword evidence="5" id="KW-0325">Glycoprotein</keyword>
<dbReference type="InterPro" id="IPR002018">
    <property type="entry name" value="CarbesteraseB"/>
</dbReference>
<sequence>MKCNILSGLIILGYISSIRCKIVQIEDGKLEGTLMKTRKGFDVYAFLKIPFAEPPVGKLRFQPPVPKKKWNEILNATEFGPACMQNANGLTVSEDCLHLNVFTKDLDPAELKPVIVYIHYGAFVTGSSVFGCHPGYLLDRDVMLVTINYRLGPFGFLATGTKDAYGNMGLKDQSLALKWIKKNIDKFGGDPDQVTITGLSAGGFSVTSHIASEMSKGLFKRAIALSGAITWQTGLDRNNIDKAKQMALRLNCPINLNVLVKCLKTKSAIEIVQVSVDGYFGCLSMPWVPVVEPDLGQERFFTDDPNKLLKTGKFNRVPVMIGVTADDFISPVASLLNNEESLDLLNNNFSEIASKCFFFKGNGIRTTEEIAKIFKNHYLPYDKIDQTAFNSLSQLSADGIIGYAVHRFAHYAAQFTDVYYYKFTYMGERSNFHYPRNKPYVAHHGDDINYILSSNYPPAIKESDPDNFMVERLTRIWEQFAKYGNPNNKTDEVLADLNWPKLDTVDEYFLDNGKNMVEKRGLYLERYHVWDDLENTSRISYFDNSNVKIIFGVIDKKSDSEIGNLTNVIDNFLKESLS</sequence>
<keyword evidence="6" id="KW-0732">Signal</keyword>
<dbReference type="OrthoDB" id="19653at2759"/>
<proteinExistence type="inferred from homology"/>
<organism evidence="8 9">
    <name type="scientific">Chironomus riparius</name>
    <dbReference type="NCBI Taxonomy" id="315576"/>
    <lineage>
        <taxon>Eukaryota</taxon>
        <taxon>Metazoa</taxon>
        <taxon>Ecdysozoa</taxon>
        <taxon>Arthropoda</taxon>
        <taxon>Hexapoda</taxon>
        <taxon>Insecta</taxon>
        <taxon>Pterygota</taxon>
        <taxon>Neoptera</taxon>
        <taxon>Endopterygota</taxon>
        <taxon>Diptera</taxon>
        <taxon>Nematocera</taxon>
        <taxon>Chironomoidea</taxon>
        <taxon>Chironomidae</taxon>
        <taxon>Chironominae</taxon>
        <taxon>Chironomus</taxon>
    </lineage>
</organism>
<evidence type="ECO:0000256" key="4">
    <source>
        <dbReference type="ARBA" id="ARBA00023157"/>
    </source>
</evidence>
<dbReference type="PROSITE" id="PS00122">
    <property type="entry name" value="CARBOXYLESTERASE_B_1"/>
    <property type="match status" value="1"/>
</dbReference>
<keyword evidence="3 6" id="KW-0378">Hydrolase</keyword>